<protein>
    <submittedName>
        <fullName evidence="1">Uncharacterized protein</fullName>
    </submittedName>
</protein>
<dbReference type="Gramene" id="OMO86676">
    <property type="protein sequence ID" value="OMO86676"/>
    <property type="gene ID" value="CCACVL1_09535"/>
</dbReference>
<dbReference type="AlphaFoldDB" id="A0A1R3IVT1"/>
<gene>
    <name evidence="1" type="ORF">CCACVL1_09535</name>
</gene>
<evidence type="ECO:0000313" key="1">
    <source>
        <dbReference type="EMBL" id="OMO86676.1"/>
    </source>
</evidence>
<accession>A0A1R3IVT1</accession>
<dbReference type="Proteomes" id="UP000188268">
    <property type="component" value="Unassembled WGS sequence"/>
</dbReference>
<keyword evidence="2" id="KW-1185">Reference proteome</keyword>
<name>A0A1R3IVT1_COCAP</name>
<sequence>MGTIGLVKQRLRNDQHYFEDASSKMIRGTTKNLKIDRIADIVQKAFKSMVI</sequence>
<proteinExistence type="predicted"/>
<comment type="caution">
    <text evidence="1">The sequence shown here is derived from an EMBL/GenBank/DDBJ whole genome shotgun (WGS) entry which is preliminary data.</text>
</comment>
<reference evidence="1 2" key="1">
    <citation type="submission" date="2013-09" db="EMBL/GenBank/DDBJ databases">
        <title>Corchorus capsularis genome sequencing.</title>
        <authorList>
            <person name="Alam M."/>
            <person name="Haque M.S."/>
            <person name="Islam M.S."/>
            <person name="Emdad E.M."/>
            <person name="Islam M.M."/>
            <person name="Ahmed B."/>
            <person name="Halim A."/>
            <person name="Hossen Q.M.M."/>
            <person name="Hossain M.Z."/>
            <person name="Ahmed R."/>
            <person name="Khan M.M."/>
            <person name="Islam R."/>
            <person name="Rashid M.M."/>
            <person name="Khan S.A."/>
            <person name="Rahman M.S."/>
            <person name="Alam M."/>
        </authorList>
    </citation>
    <scope>NUCLEOTIDE SEQUENCE [LARGE SCALE GENOMIC DNA]</scope>
    <source>
        <strain evidence="2">cv. CVL-1</strain>
        <tissue evidence="1">Whole seedling</tissue>
    </source>
</reference>
<organism evidence="1 2">
    <name type="scientific">Corchorus capsularis</name>
    <name type="common">Jute</name>
    <dbReference type="NCBI Taxonomy" id="210143"/>
    <lineage>
        <taxon>Eukaryota</taxon>
        <taxon>Viridiplantae</taxon>
        <taxon>Streptophyta</taxon>
        <taxon>Embryophyta</taxon>
        <taxon>Tracheophyta</taxon>
        <taxon>Spermatophyta</taxon>
        <taxon>Magnoliopsida</taxon>
        <taxon>eudicotyledons</taxon>
        <taxon>Gunneridae</taxon>
        <taxon>Pentapetalae</taxon>
        <taxon>rosids</taxon>
        <taxon>malvids</taxon>
        <taxon>Malvales</taxon>
        <taxon>Malvaceae</taxon>
        <taxon>Grewioideae</taxon>
        <taxon>Apeibeae</taxon>
        <taxon>Corchorus</taxon>
    </lineage>
</organism>
<evidence type="ECO:0000313" key="2">
    <source>
        <dbReference type="Proteomes" id="UP000188268"/>
    </source>
</evidence>
<dbReference type="EMBL" id="AWWV01009421">
    <property type="protein sequence ID" value="OMO86676.1"/>
    <property type="molecule type" value="Genomic_DNA"/>
</dbReference>